<keyword evidence="1" id="KW-1133">Transmembrane helix</keyword>
<comment type="caution">
    <text evidence="2">The sequence shown here is derived from an EMBL/GenBank/DDBJ whole genome shotgun (WGS) entry which is preliminary data.</text>
</comment>
<feature type="transmembrane region" description="Helical" evidence="1">
    <location>
        <begin position="12"/>
        <end position="33"/>
    </location>
</feature>
<keyword evidence="3" id="KW-1185">Reference proteome</keyword>
<accession>A0A4Q7LXD8</accession>
<evidence type="ECO:0000313" key="3">
    <source>
        <dbReference type="Proteomes" id="UP000293519"/>
    </source>
</evidence>
<dbReference type="AlphaFoldDB" id="A0A4Q7LXD8"/>
<feature type="transmembrane region" description="Helical" evidence="1">
    <location>
        <begin position="138"/>
        <end position="157"/>
    </location>
</feature>
<feature type="transmembrane region" description="Helical" evidence="1">
    <location>
        <begin position="45"/>
        <end position="64"/>
    </location>
</feature>
<reference evidence="2 3" key="1">
    <citation type="journal article" date="2015" name="Stand. Genomic Sci.">
        <title>Genomic Encyclopedia of Bacterial and Archaeal Type Strains, Phase III: the genomes of soil and plant-associated and newly described type strains.</title>
        <authorList>
            <person name="Whitman W.B."/>
            <person name="Woyke T."/>
            <person name="Klenk H.P."/>
            <person name="Zhou Y."/>
            <person name="Lilburn T.G."/>
            <person name="Beck B.J."/>
            <person name="De Vos P."/>
            <person name="Vandamme P."/>
            <person name="Eisen J.A."/>
            <person name="Garrity G."/>
            <person name="Hugenholtz P."/>
            <person name="Kyrpides N.C."/>
        </authorList>
    </citation>
    <scope>NUCLEOTIDE SEQUENCE [LARGE SCALE GENOMIC DNA]</scope>
    <source>
        <strain evidence="2 3">CV2</strain>
    </source>
</reference>
<dbReference type="Proteomes" id="UP000293519">
    <property type="component" value="Unassembled WGS sequence"/>
</dbReference>
<feature type="transmembrane region" description="Helical" evidence="1">
    <location>
        <begin position="104"/>
        <end position="126"/>
    </location>
</feature>
<dbReference type="RefSeq" id="WP_130484443.1">
    <property type="nucleotide sequence ID" value="NZ_SGWW01000001.1"/>
</dbReference>
<dbReference type="OrthoDB" id="3578663at2"/>
<gene>
    <name evidence="2" type="ORF">EV141_0572</name>
</gene>
<dbReference type="EMBL" id="SGWW01000001">
    <property type="protein sequence ID" value="RZS59351.1"/>
    <property type="molecule type" value="Genomic_DNA"/>
</dbReference>
<keyword evidence="1" id="KW-0472">Membrane</keyword>
<feature type="transmembrane region" description="Helical" evidence="1">
    <location>
        <begin position="71"/>
        <end position="92"/>
    </location>
</feature>
<evidence type="ECO:0000256" key="1">
    <source>
        <dbReference type="SAM" id="Phobius"/>
    </source>
</evidence>
<evidence type="ECO:0000313" key="2">
    <source>
        <dbReference type="EMBL" id="RZS59351.1"/>
    </source>
</evidence>
<name>A0A4Q7LXD8_9MICO</name>
<organism evidence="2 3">
    <name type="scientific">Microcella putealis</name>
    <dbReference type="NCBI Taxonomy" id="337005"/>
    <lineage>
        <taxon>Bacteria</taxon>
        <taxon>Bacillati</taxon>
        <taxon>Actinomycetota</taxon>
        <taxon>Actinomycetes</taxon>
        <taxon>Micrococcales</taxon>
        <taxon>Microbacteriaceae</taxon>
        <taxon>Microcella</taxon>
    </lineage>
</organism>
<proteinExistence type="predicted"/>
<protein>
    <submittedName>
        <fullName evidence="2">Uncharacterized protein</fullName>
    </submittedName>
</protein>
<keyword evidence="1" id="KW-0812">Transmembrane</keyword>
<sequence>MSPHIITAARRGAIYGIIISFSAAALVGIVALLGGDFGETQGRVVLTTVLVGAFSITALCHLAVADRAMRVVAAVGLLASAAGLVFGLVLIWRDWDAPGFDDWLRAFATAGILAVSVAHANLLLLLAGRRRRVIRVGLALTLVAIAVVAVMLILPILTDGDIPGPDAELYWRVAGVVGILDALGTVVVPVLAIFLRDGADAASAGTETVVGGQTSSGDALTVTVPASLADELRRRAADDGVPVEVSIIEALRRSLR</sequence>
<feature type="transmembrane region" description="Helical" evidence="1">
    <location>
        <begin position="169"/>
        <end position="195"/>
    </location>
</feature>